<comment type="caution">
    <text evidence="1">The sequence shown here is derived from an EMBL/GenBank/DDBJ whole genome shotgun (WGS) entry which is preliminary data.</text>
</comment>
<proteinExistence type="predicted"/>
<evidence type="ECO:0000313" key="1">
    <source>
        <dbReference type="EMBL" id="CUX00289.1"/>
    </source>
</evidence>
<gene>
    <name evidence="1" type="ORF">AGR2A_Lc80181</name>
</gene>
<accession>A0A9W5F2W7</accession>
<evidence type="ECO:0000313" key="2">
    <source>
        <dbReference type="Proteomes" id="UP000191933"/>
    </source>
</evidence>
<sequence length="58" mass="6050">MGVACDQSAAKGGFKPLNMLADSGLANAEPFGSKGKTAGLLEHDETGKMLKVQHYLKS</sequence>
<keyword evidence="2" id="KW-1185">Reference proteome</keyword>
<dbReference type="EMBL" id="FBVY01000037">
    <property type="protein sequence ID" value="CUX00289.1"/>
    <property type="molecule type" value="Genomic_DNA"/>
</dbReference>
<name>A0A9W5F2W7_9HYPH</name>
<organism evidence="1 2">
    <name type="scientific">Agrobacterium genomosp. 2 str. CFBP 5494</name>
    <dbReference type="NCBI Taxonomy" id="1183436"/>
    <lineage>
        <taxon>Bacteria</taxon>
        <taxon>Pseudomonadati</taxon>
        <taxon>Pseudomonadota</taxon>
        <taxon>Alphaproteobacteria</taxon>
        <taxon>Hyphomicrobiales</taxon>
        <taxon>Rhizobiaceae</taxon>
        <taxon>Rhizobium/Agrobacterium group</taxon>
        <taxon>Agrobacterium</taxon>
        <taxon>Agrobacterium tumefaciens complex</taxon>
    </lineage>
</organism>
<reference evidence="1 2" key="1">
    <citation type="submission" date="2016-01" db="EMBL/GenBank/DDBJ databases">
        <authorList>
            <person name="Regsiter A."/>
            <person name="william w."/>
        </authorList>
    </citation>
    <scope>NUCLEOTIDE SEQUENCE [LARGE SCALE GENOMIC DNA]</scope>
    <source>
        <strain evidence="1 2">CFBP 5494</strain>
    </source>
</reference>
<protein>
    <submittedName>
        <fullName evidence="1">Uncharacterized protein</fullName>
    </submittedName>
</protein>
<dbReference type="Proteomes" id="UP000191933">
    <property type="component" value="Unassembled WGS sequence"/>
</dbReference>
<dbReference type="AlphaFoldDB" id="A0A9W5F2W7"/>